<dbReference type="Proteomes" id="UP000595140">
    <property type="component" value="Unassembled WGS sequence"/>
</dbReference>
<dbReference type="InterPro" id="IPR008545">
    <property type="entry name" value="Web"/>
</dbReference>
<dbReference type="GO" id="GO:0005829">
    <property type="term" value="C:cytosol"/>
    <property type="evidence" value="ECO:0007669"/>
    <property type="project" value="TreeGrafter"/>
</dbReference>
<feature type="region of interest" description="Disordered" evidence="4">
    <location>
        <begin position="709"/>
        <end position="751"/>
    </location>
</feature>
<keyword evidence="6" id="KW-1185">Reference proteome</keyword>
<evidence type="ECO:0008006" key="7">
    <source>
        <dbReference type="Google" id="ProtNLM"/>
    </source>
</evidence>
<evidence type="ECO:0000256" key="3">
    <source>
        <dbReference type="SAM" id="Coils"/>
    </source>
</evidence>
<name>A0A484NH57_9ASTE</name>
<dbReference type="PANTHER" id="PTHR32054">
    <property type="entry name" value="HEAVY CHAIN, PUTATIVE, EXPRESSED-RELATED-RELATED"/>
    <property type="match status" value="1"/>
</dbReference>
<evidence type="ECO:0000313" key="5">
    <source>
        <dbReference type="EMBL" id="VFQ99104.1"/>
    </source>
</evidence>
<protein>
    <recommendedName>
        <fullName evidence="7">Protein WEAK CHLOROPLAST MOVEMENT UNDER BLUE LIGHT 1</fullName>
    </recommendedName>
</protein>
<feature type="region of interest" description="Disordered" evidence="4">
    <location>
        <begin position="524"/>
        <end position="549"/>
    </location>
</feature>
<dbReference type="GO" id="GO:0009904">
    <property type="term" value="P:chloroplast accumulation movement"/>
    <property type="evidence" value="ECO:0007669"/>
    <property type="project" value="TreeGrafter"/>
</dbReference>
<dbReference type="Pfam" id="PF05701">
    <property type="entry name" value="WEMBL"/>
    <property type="match status" value="1"/>
</dbReference>
<feature type="coiled-coil region" evidence="3">
    <location>
        <begin position="412"/>
        <end position="446"/>
    </location>
</feature>
<organism evidence="5 6">
    <name type="scientific">Cuscuta campestris</name>
    <dbReference type="NCBI Taxonomy" id="132261"/>
    <lineage>
        <taxon>Eukaryota</taxon>
        <taxon>Viridiplantae</taxon>
        <taxon>Streptophyta</taxon>
        <taxon>Embryophyta</taxon>
        <taxon>Tracheophyta</taxon>
        <taxon>Spermatophyta</taxon>
        <taxon>Magnoliopsida</taxon>
        <taxon>eudicotyledons</taxon>
        <taxon>Gunneridae</taxon>
        <taxon>Pentapetalae</taxon>
        <taxon>asterids</taxon>
        <taxon>lamiids</taxon>
        <taxon>Solanales</taxon>
        <taxon>Convolvulaceae</taxon>
        <taxon>Cuscuteae</taxon>
        <taxon>Cuscuta</taxon>
        <taxon>Cuscuta subgen. Grammica</taxon>
        <taxon>Cuscuta sect. Cleistogrammica</taxon>
    </lineage>
</organism>
<feature type="coiled-coil region" evidence="3">
    <location>
        <begin position="165"/>
        <end position="386"/>
    </location>
</feature>
<dbReference type="OrthoDB" id="1931671at2759"/>
<feature type="compositionally biased region" description="Basic and acidic residues" evidence="4">
    <location>
        <begin position="526"/>
        <end position="535"/>
    </location>
</feature>
<evidence type="ECO:0000313" key="6">
    <source>
        <dbReference type="Proteomes" id="UP000595140"/>
    </source>
</evidence>
<feature type="region of interest" description="Disordered" evidence="4">
    <location>
        <begin position="392"/>
        <end position="411"/>
    </location>
</feature>
<feature type="compositionally biased region" description="Polar residues" evidence="4">
    <location>
        <begin position="82"/>
        <end position="99"/>
    </location>
</feature>
<reference evidence="5 6" key="1">
    <citation type="submission" date="2018-04" db="EMBL/GenBank/DDBJ databases">
        <authorList>
            <person name="Vogel A."/>
        </authorList>
    </citation>
    <scope>NUCLEOTIDE SEQUENCE [LARGE SCALE GENOMIC DNA]</scope>
</reference>
<feature type="compositionally biased region" description="Polar residues" evidence="4">
    <location>
        <begin position="7"/>
        <end position="16"/>
    </location>
</feature>
<keyword evidence="2 3" id="KW-0175">Coiled coil</keyword>
<feature type="compositionally biased region" description="Polar residues" evidence="4">
    <location>
        <begin position="108"/>
        <end position="122"/>
    </location>
</feature>
<accession>A0A484NH57</accession>
<evidence type="ECO:0000256" key="4">
    <source>
        <dbReference type="SAM" id="MobiDB-lite"/>
    </source>
</evidence>
<comment type="similarity">
    <text evidence="1">Belongs to the WEB family.</text>
</comment>
<gene>
    <name evidence="5" type="ORF">CCAM_LOCUS40880</name>
</gene>
<proteinExistence type="inferred from homology"/>
<dbReference type="EMBL" id="OOIL02006641">
    <property type="protein sequence ID" value="VFQ99104.1"/>
    <property type="molecule type" value="Genomic_DNA"/>
</dbReference>
<evidence type="ECO:0000256" key="2">
    <source>
        <dbReference type="ARBA" id="ARBA00023054"/>
    </source>
</evidence>
<feature type="compositionally biased region" description="Basic and acidic residues" evidence="4">
    <location>
        <begin position="709"/>
        <end position="718"/>
    </location>
</feature>
<evidence type="ECO:0000256" key="1">
    <source>
        <dbReference type="ARBA" id="ARBA00005485"/>
    </source>
</evidence>
<feature type="region of interest" description="Disordered" evidence="4">
    <location>
        <begin position="1"/>
        <end position="122"/>
    </location>
</feature>
<dbReference type="PANTHER" id="PTHR32054:SF31">
    <property type="entry name" value="PROTEIN WEAK CHLOROPLAST MOVEMENT UNDER BLUE LIGHT 1"/>
    <property type="match status" value="1"/>
</dbReference>
<dbReference type="GO" id="GO:0009903">
    <property type="term" value="P:chloroplast avoidance movement"/>
    <property type="evidence" value="ECO:0007669"/>
    <property type="project" value="TreeGrafter"/>
</dbReference>
<sequence>MEGVENVNGNAPSMNCSFDPGTAYEDNKGNSLSESSKLIAHEEKMQQVSTSDSSKLEPLEDDEPEDANGTFDQPPPIPMALPSNSTAKETEGDSNNGPERTTWELSKEANSPSSSENAQTYRVQIDTTAPFESVKEAVSKFGGIVDWKAHRAQTSERRKFIDQELGKVLEEIPLLRKQCEAAEEEKMQVLEDLDSTKRAVEELKLSLERAHTEEQQARQDFELTRLRVEEIEQGIADEASIAAKAQLEVAKARHEAAVLEMETVRAELEQLRADYSLLVSERDEAVKRAGEAVYASKEIEKTVEDLTIEAITLKEALEAAHASHMEAEEHRLGAALAREENILNWEKQVTEAEEEVEKAKQQIQSAKDLKSNLETASALLLDLKSQFSTYMDSKLPETEEDGPSETSSRTTRMEMQAAAESARKELEEVKHSIEKAMAEVNSLRVAAGSLRSKLETEKSELFAIQQREGMASIAVLSLETELKRTASEVSLARTKEKEARERLAELPKQLQEAAKEADLAKSLAETAREELRKAEEEAEQAKAGARTTESRLLAAQKEIEAAKASERLALSAINALQESQSGGQSIIDGQDSPNLVTLPLDEYYELSKKAHEAEEEANRRIAASISQIEVARECELKGLKKLEEVNSVKSERKEALRVALEKAEKAKQGKLAVEQELRRWRAEHEQRRKANESVTAPMNRTISPILSFAERKESKADDNNNNNNAIEREEPYGHQNNSMPYSSPEVKTTTKKKKSFFPRFFMFFTRKKLQNKTA</sequence>
<dbReference type="AlphaFoldDB" id="A0A484NH57"/>